<evidence type="ECO:0000256" key="3">
    <source>
        <dbReference type="SAM" id="SignalP"/>
    </source>
</evidence>
<evidence type="ECO:0000313" key="6">
    <source>
        <dbReference type="Proteomes" id="UP000430345"/>
    </source>
</evidence>
<dbReference type="EMBL" id="WHJC01000428">
    <property type="protein sequence ID" value="MPQ45081.1"/>
    <property type="molecule type" value="Genomic_DNA"/>
</dbReference>
<dbReference type="RefSeq" id="WP_152892078.1">
    <property type="nucleotide sequence ID" value="NZ_WHJC01000428.1"/>
</dbReference>
<keyword evidence="6" id="KW-1185">Reference proteome</keyword>
<feature type="domain" description="DUF4352" evidence="4">
    <location>
        <begin position="74"/>
        <end position="180"/>
    </location>
</feature>
<feature type="chain" id="PRO_5039413111" evidence="3">
    <location>
        <begin position="25"/>
        <end position="203"/>
    </location>
</feature>
<dbReference type="AlphaFoldDB" id="A0A6I1MW86"/>
<evidence type="ECO:0000313" key="5">
    <source>
        <dbReference type="EMBL" id="MPQ45081.1"/>
    </source>
</evidence>
<dbReference type="Proteomes" id="UP000430345">
    <property type="component" value="Unassembled WGS sequence"/>
</dbReference>
<comment type="caution">
    <text evidence="5">The sequence shown here is derived from an EMBL/GenBank/DDBJ whole genome shotgun (WGS) entry which is preliminary data.</text>
</comment>
<feature type="compositionally biased region" description="Low complexity" evidence="2">
    <location>
        <begin position="40"/>
        <end position="49"/>
    </location>
</feature>
<name>A0A6I1MW86_9CLOT</name>
<dbReference type="InterPro" id="IPR029051">
    <property type="entry name" value="DUF4352"/>
</dbReference>
<accession>A0A6I1MW86</accession>
<keyword evidence="1 3" id="KW-0732">Signal</keyword>
<feature type="signal peptide" evidence="3">
    <location>
        <begin position="1"/>
        <end position="24"/>
    </location>
</feature>
<dbReference type="Gene3D" id="2.60.40.1240">
    <property type="match status" value="1"/>
</dbReference>
<evidence type="ECO:0000256" key="2">
    <source>
        <dbReference type="SAM" id="MobiDB-lite"/>
    </source>
</evidence>
<reference evidence="5 6" key="1">
    <citation type="submission" date="2019-10" db="EMBL/GenBank/DDBJ databases">
        <title>The Genome Sequence of Clostridium tarantellae Isolated from Fish Brain.</title>
        <authorList>
            <person name="Bano L."/>
            <person name="Kiel M."/>
            <person name="Sales G."/>
            <person name="Doxey A.C."/>
            <person name="Mansfield M.J."/>
            <person name="Schiavone M."/>
            <person name="Rossetto O."/>
            <person name="Pirazzini M."/>
            <person name="Dobrindt U."/>
            <person name="Montecucco C."/>
        </authorList>
    </citation>
    <scope>NUCLEOTIDE SEQUENCE [LARGE SCALE GENOMIC DNA]</scope>
    <source>
        <strain evidence="5 6">DSM 3997</strain>
    </source>
</reference>
<dbReference type="InterPro" id="IPR029050">
    <property type="entry name" value="Immunoprotect_excell_Ig-like"/>
</dbReference>
<evidence type="ECO:0000259" key="4">
    <source>
        <dbReference type="Pfam" id="PF11611"/>
    </source>
</evidence>
<evidence type="ECO:0000256" key="1">
    <source>
        <dbReference type="ARBA" id="ARBA00022729"/>
    </source>
</evidence>
<feature type="region of interest" description="Disordered" evidence="2">
    <location>
        <begin position="33"/>
        <end position="68"/>
    </location>
</feature>
<dbReference type="OrthoDB" id="9801455at2"/>
<dbReference type="Pfam" id="PF11611">
    <property type="entry name" value="DUF4352"/>
    <property type="match status" value="1"/>
</dbReference>
<sequence>MKNSKKRILALILGIGVICSSALIGCGNSTVASTANPAPEQQQSESQQSTNNAKSDENQGDAANAPNENVENIKVGQTVQLNNNIDFTVTGVLTEDKVKVENQQPEVGMKFIAINWTAKNTGDKDADFDGLISALQVKDKEGKVFKRDNVKLVGENTVDVIPAGQTINGSYVIQAPNDKNLDDLLLLITGGNNTVYSFSLSNN</sequence>
<proteinExistence type="predicted"/>
<organism evidence="5 6">
    <name type="scientific">Clostridium tarantellae</name>
    <dbReference type="NCBI Taxonomy" id="39493"/>
    <lineage>
        <taxon>Bacteria</taxon>
        <taxon>Bacillati</taxon>
        <taxon>Bacillota</taxon>
        <taxon>Clostridia</taxon>
        <taxon>Eubacteriales</taxon>
        <taxon>Clostridiaceae</taxon>
        <taxon>Clostridium</taxon>
    </lineage>
</organism>
<protein>
    <submittedName>
        <fullName evidence="5">DUF4352 domain-containing protein</fullName>
    </submittedName>
</protein>
<dbReference type="PROSITE" id="PS51257">
    <property type="entry name" value="PROKAR_LIPOPROTEIN"/>
    <property type="match status" value="1"/>
</dbReference>
<gene>
    <name evidence="5" type="ORF">GBZ86_15260</name>
</gene>